<keyword evidence="3" id="KW-0378">Hydrolase</keyword>
<dbReference type="Pfam" id="PF23232">
    <property type="entry name" value="AAA_lid_13"/>
    <property type="match status" value="1"/>
</dbReference>
<evidence type="ECO:0000313" key="4">
    <source>
        <dbReference type="Proteomes" id="UP001628179"/>
    </source>
</evidence>
<evidence type="ECO:0000259" key="2">
    <source>
        <dbReference type="SMART" id="SM00382"/>
    </source>
</evidence>
<dbReference type="PANTHER" id="PTHR46411:SF1">
    <property type="entry name" value="FAMILY ATPASE, PUTATIVE (AFU_ORTHOLOGUE AFUA_7G05752)-RELATED"/>
    <property type="match status" value="1"/>
</dbReference>
<dbReference type="EMBL" id="BAAFSV010000005">
    <property type="protein sequence ID" value="GAB1319514.1"/>
    <property type="molecule type" value="Genomic_DNA"/>
</dbReference>
<evidence type="ECO:0000313" key="3">
    <source>
        <dbReference type="EMBL" id="GAB1319514.1"/>
    </source>
</evidence>
<dbReference type="Pfam" id="PF00004">
    <property type="entry name" value="AAA"/>
    <property type="match status" value="1"/>
</dbReference>
<dbReference type="InterPro" id="IPR027417">
    <property type="entry name" value="P-loop_NTPase"/>
</dbReference>
<evidence type="ECO:0000256" key="1">
    <source>
        <dbReference type="SAM" id="MobiDB-lite"/>
    </source>
</evidence>
<feature type="domain" description="AAA+ ATPase" evidence="2">
    <location>
        <begin position="476"/>
        <end position="600"/>
    </location>
</feature>
<protein>
    <submittedName>
        <fullName evidence="3">P-loop containing nucleoside triphosphate hydrolase protein</fullName>
    </submittedName>
</protein>
<reference evidence="3 4" key="1">
    <citation type="submission" date="2024-09" db="EMBL/GenBank/DDBJ databases">
        <title>Itraconazole resistance in Madurella fahalii resulting from another homologue of gene encoding cytochrome P450 14-alpha sterol demethylase (CYP51).</title>
        <authorList>
            <person name="Yoshioka I."/>
            <person name="Fahal A.H."/>
            <person name="Kaneko S."/>
            <person name="Yaguchi T."/>
        </authorList>
    </citation>
    <scope>NUCLEOTIDE SEQUENCE [LARGE SCALE GENOMIC DNA]</scope>
    <source>
        <strain evidence="3 4">IFM 68171</strain>
    </source>
</reference>
<dbReference type="InterPro" id="IPR003593">
    <property type="entry name" value="AAA+_ATPase"/>
</dbReference>
<dbReference type="InterPro" id="IPR003959">
    <property type="entry name" value="ATPase_AAA_core"/>
</dbReference>
<dbReference type="RefSeq" id="XP_070921244.1">
    <property type="nucleotide sequence ID" value="XM_071065143.1"/>
</dbReference>
<dbReference type="Pfam" id="PF22942">
    <property type="entry name" value="DUF7025"/>
    <property type="match status" value="1"/>
</dbReference>
<comment type="caution">
    <text evidence="3">The sequence shown here is derived from an EMBL/GenBank/DDBJ whole genome shotgun (WGS) entry which is preliminary data.</text>
</comment>
<dbReference type="PANTHER" id="PTHR46411">
    <property type="entry name" value="FAMILY ATPASE, PUTATIVE-RELATED"/>
    <property type="match status" value="1"/>
</dbReference>
<keyword evidence="4" id="KW-1185">Reference proteome</keyword>
<feature type="compositionally biased region" description="Polar residues" evidence="1">
    <location>
        <begin position="18"/>
        <end position="29"/>
    </location>
</feature>
<dbReference type="GO" id="GO:0016787">
    <property type="term" value="F:hydrolase activity"/>
    <property type="evidence" value="ECO:0007669"/>
    <property type="project" value="UniProtKB-KW"/>
</dbReference>
<name>A0ABQ0GP45_9PEZI</name>
<sequence length="694" mass="77883">MALAKGLSRDTVQEARASFSSAPGSTDQDGISGLASQFVIAVEALIASKVASGTSTASKKAPSKEQQPAERASKLEYKRVDETWNEQSGKYKIAESSGSDSNELDQYLFVVRDRIDKTTRETTSFIDIKSPFIRDALRDICQDMRSVSLADLTPSMERHVLFHIWKELESYHRRAAADPSATITAEHLEILVDYVESTYTPIQQHLAELLTRQEITYDLLWALFRPNTEVYSTCSGTSAPRCVLYNHYEEKQRQDGSRYLHINARYLDTDGTVLGETPVGIEIDHFRGAKRIEGLSAYPLQYHPEGTEVREQLIACGRKFASLMGIHHQQYEGKAFYVDDEGGIVRRHVKGRVMVDAIGFQENKPNYPCPRVYKIRPRYSVLGPCAAIKPANLDPNRLSAEELLICSPTVLGFCLTGKIFLEFAVTNIRDVEWNPSSFEDVRIPESQKMPILALTKTYLERIPEDGFKDLVQGKGRGINFLLHGPPGVGKTLTAETLAESSRIPLYTVPAGQIGVDPVKVEPILKTIFKIASRWKALLLLDEADVFLAQRSDNVQLNALVSVFLRELEHYDGILILTTNRLQAFDEAVLSRVHLALKYEPLKLEARAAVWKYFLDQVRAKHGRPAFSRSVMASLAKQEINGREIRNIVFLAQSMAEYEEEVMSEKHLKASITAKQDVHLDYHGAGAVENLSSYL</sequence>
<dbReference type="SMART" id="SM00382">
    <property type="entry name" value="AAA"/>
    <property type="match status" value="1"/>
</dbReference>
<organism evidence="3 4">
    <name type="scientific">Madurella fahalii</name>
    <dbReference type="NCBI Taxonomy" id="1157608"/>
    <lineage>
        <taxon>Eukaryota</taxon>
        <taxon>Fungi</taxon>
        <taxon>Dikarya</taxon>
        <taxon>Ascomycota</taxon>
        <taxon>Pezizomycotina</taxon>
        <taxon>Sordariomycetes</taxon>
        <taxon>Sordariomycetidae</taxon>
        <taxon>Sordariales</taxon>
        <taxon>Sordariales incertae sedis</taxon>
        <taxon>Madurella</taxon>
    </lineage>
</organism>
<feature type="region of interest" description="Disordered" evidence="1">
    <location>
        <begin position="52"/>
        <end position="75"/>
    </location>
</feature>
<accession>A0ABQ0GP45</accession>
<dbReference type="InterPro" id="IPR056599">
    <property type="entry name" value="AAA_lid_fung"/>
</dbReference>
<proteinExistence type="predicted"/>
<dbReference type="CDD" id="cd19481">
    <property type="entry name" value="RecA-like_protease"/>
    <property type="match status" value="1"/>
</dbReference>
<gene>
    <name evidence="3" type="ORF">MFIFM68171_09724</name>
</gene>
<dbReference type="SUPFAM" id="SSF52540">
    <property type="entry name" value="P-loop containing nucleoside triphosphate hydrolases"/>
    <property type="match status" value="1"/>
</dbReference>
<dbReference type="InterPro" id="IPR054289">
    <property type="entry name" value="DUF7025"/>
</dbReference>
<dbReference type="GeneID" id="98180466"/>
<dbReference type="Proteomes" id="UP001628179">
    <property type="component" value="Unassembled WGS sequence"/>
</dbReference>
<dbReference type="Gene3D" id="3.40.50.300">
    <property type="entry name" value="P-loop containing nucleotide triphosphate hydrolases"/>
    <property type="match status" value="1"/>
</dbReference>
<feature type="region of interest" description="Disordered" evidence="1">
    <location>
        <begin position="1"/>
        <end position="30"/>
    </location>
</feature>